<dbReference type="InterPro" id="IPR029060">
    <property type="entry name" value="PIN-like_dom_sf"/>
</dbReference>
<dbReference type="Gene3D" id="3.40.50.1010">
    <property type="entry name" value="5'-nuclease"/>
    <property type="match status" value="1"/>
</dbReference>
<dbReference type="EMBL" id="CP136051">
    <property type="protein sequence ID" value="WOK09368.1"/>
    <property type="molecule type" value="Genomic_DNA"/>
</dbReference>
<evidence type="ECO:0000256" key="2">
    <source>
        <dbReference type="ARBA" id="ARBA00022649"/>
    </source>
</evidence>
<dbReference type="RefSeq" id="WP_317491987.1">
    <property type="nucleotide sequence ID" value="NZ_CP136051.1"/>
</dbReference>
<evidence type="ECO:0000313" key="10">
    <source>
        <dbReference type="Proteomes" id="UP001302349"/>
    </source>
</evidence>
<reference evidence="9 10" key="1">
    <citation type="journal article" date="2023" name="Microbiol. Resour. Announc.">
        <title>Complete Genome Sequence of Imperialibacter roseus strain P4T.</title>
        <authorList>
            <person name="Tizabi D.R."/>
            <person name="Bachvaroff T."/>
            <person name="Hill R.T."/>
        </authorList>
    </citation>
    <scope>NUCLEOTIDE SEQUENCE [LARGE SCALE GENOMIC DNA]</scope>
    <source>
        <strain evidence="9 10">P4T</strain>
    </source>
</reference>
<comment type="similarity">
    <text evidence="7">Belongs to the PINc/VapC protein family.</text>
</comment>
<dbReference type="SUPFAM" id="SSF88723">
    <property type="entry name" value="PIN domain-like"/>
    <property type="match status" value="1"/>
</dbReference>
<keyword evidence="10" id="KW-1185">Reference proteome</keyword>
<dbReference type="PANTHER" id="PTHR33653:SF1">
    <property type="entry name" value="RIBONUCLEASE VAPC2"/>
    <property type="match status" value="1"/>
</dbReference>
<sequence>MAFLLDTCVVIDLVRGNQDIIRKLKSKSPATVFISTITEFELRFGLVQNPRLKSRSKEVVQAFLSEANILPFRSDESQIAAKLRYELKLKGTPIGAYDVLIAATALTNDFIFVTSNEKEFNRIEALKIENWR</sequence>
<evidence type="ECO:0000256" key="4">
    <source>
        <dbReference type="ARBA" id="ARBA00022723"/>
    </source>
</evidence>
<evidence type="ECO:0000259" key="8">
    <source>
        <dbReference type="Pfam" id="PF01850"/>
    </source>
</evidence>
<dbReference type="Pfam" id="PF01850">
    <property type="entry name" value="PIN"/>
    <property type="match status" value="1"/>
</dbReference>
<proteinExistence type="inferred from homology"/>
<evidence type="ECO:0000313" key="9">
    <source>
        <dbReference type="EMBL" id="WOK09368.1"/>
    </source>
</evidence>
<evidence type="ECO:0000256" key="5">
    <source>
        <dbReference type="ARBA" id="ARBA00022801"/>
    </source>
</evidence>
<dbReference type="PANTHER" id="PTHR33653">
    <property type="entry name" value="RIBONUCLEASE VAPC2"/>
    <property type="match status" value="1"/>
</dbReference>
<name>A0ABZ0IYB1_9BACT</name>
<dbReference type="InterPro" id="IPR050556">
    <property type="entry name" value="Type_II_TA_system_RNase"/>
</dbReference>
<evidence type="ECO:0000256" key="7">
    <source>
        <dbReference type="ARBA" id="ARBA00038093"/>
    </source>
</evidence>
<keyword evidence="5" id="KW-0378">Hydrolase</keyword>
<keyword evidence="3" id="KW-0540">Nuclease</keyword>
<keyword evidence="6" id="KW-0460">Magnesium</keyword>
<dbReference type="Proteomes" id="UP001302349">
    <property type="component" value="Chromosome"/>
</dbReference>
<keyword evidence="4" id="KW-0479">Metal-binding</keyword>
<feature type="domain" description="PIN" evidence="8">
    <location>
        <begin position="4"/>
        <end position="124"/>
    </location>
</feature>
<keyword evidence="2" id="KW-1277">Toxin-antitoxin system</keyword>
<protein>
    <submittedName>
        <fullName evidence="9">PIN domain-containing protein</fullName>
    </submittedName>
</protein>
<evidence type="ECO:0000256" key="3">
    <source>
        <dbReference type="ARBA" id="ARBA00022722"/>
    </source>
</evidence>
<gene>
    <name evidence="9" type="ORF">RT717_12035</name>
</gene>
<comment type="cofactor">
    <cofactor evidence="1">
        <name>Mg(2+)</name>
        <dbReference type="ChEBI" id="CHEBI:18420"/>
    </cofactor>
</comment>
<dbReference type="InterPro" id="IPR002716">
    <property type="entry name" value="PIN_dom"/>
</dbReference>
<evidence type="ECO:0000256" key="6">
    <source>
        <dbReference type="ARBA" id="ARBA00022842"/>
    </source>
</evidence>
<accession>A0ABZ0IYB1</accession>
<evidence type="ECO:0000256" key="1">
    <source>
        <dbReference type="ARBA" id="ARBA00001946"/>
    </source>
</evidence>
<organism evidence="9 10">
    <name type="scientific">Imperialibacter roseus</name>
    <dbReference type="NCBI Taxonomy" id="1324217"/>
    <lineage>
        <taxon>Bacteria</taxon>
        <taxon>Pseudomonadati</taxon>
        <taxon>Bacteroidota</taxon>
        <taxon>Cytophagia</taxon>
        <taxon>Cytophagales</taxon>
        <taxon>Flammeovirgaceae</taxon>
        <taxon>Imperialibacter</taxon>
    </lineage>
</organism>